<protein>
    <submittedName>
        <fullName evidence="2">Uncharacterized protein</fullName>
    </submittedName>
</protein>
<evidence type="ECO:0000313" key="2">
    <source>
        <dbReference type="EMBL" id="KAK3879847.1"/>
    </source>
</evidence>
<gene>
    <name evidence="2" type="ORF">Pcinc_015620</name>
</gene>
<sequence>RAGLSVKVACDRTDPYLPFPASPAPPHALTPLQSLTPTTLSTLLSPPVQPLPPTYVPPCPLYPPHTYPHPYSNLSVYPSLVPPFLLHPIPLSPMPFVLFPDPSKSIPTAIHPHPHLNLSVYLLQSPVRPFPSPAIRNSPPCLPHTPRLHSPTDHPHSSPPYHLAPSHTPLHTPVHKCSPRFHSILQPASQPVPTTHLSLPSLNSQFPAPTSTYSTTLPSLTTKTYVSLHSSQSPPAISNPSPTLSPFSCLV</sequence>
<reference evidence="2" key="1">
    <citation type="submission" date="2023-10" db="EMBL/GenBank/DDBJ databases">
        <title>Genome assemblies of two species of porcelain crab, Petrolisthes cinctipes and Petrolisthes manimaculis (Anomura: Porcellanidae).</title>
        <authorList>
            <person name="Angst P."/>
        </authorList>
    </citation>
    <scope>NUCLEOTIDE SEQUENCE</scope>
    <source>
        <strain evidence="2">PB745_01</strain>
        <tissue evidence="2">Gill</tissue>
    </source>
</reference>
<comment type="caution">
    <text evidence="2">The sequence shown here is derived from an EMBL/GenBank/DDBJ whole genome shotgun (WGS) entry which is preliminary data.</text>
</comment>
<proteinExistence type="predicted"/>
<dbReference type="EMBL" id="JAWQEG010001389">
    <property type="protein sequence ID" value="KAK3879847.1"/>
    <property type="molecule type" value="Genomic_DNA"/>
</dbReference>
<dbReference type="Proteomes" id="UP001286313">
    <property type="component" value="Unassembled WGS sequence"/>
</dbReference>
<evidence type="ECO:0000256" key="1">
    <source>
        <dbReference type="SAM" id="MobiDB-lite"/>
    </source>
</evidence>
<evidence type="ECO:0000313" key="3">
    <source>
        <dbReference type="Proteomes" id="UP001286313"/>
    </source>
</evidence>
<keyword evidence="3" id="KW-1185">Reference proteome</keyword>
<dbReference type="AlphaFoldDB" id="A0AAE1KQJ1"/>
<feature type="region of interest" description="Disordered" evidence="1">
    <location>
        <begin position="138"/>
        <end position="162"/>
    </location>
</feature>
<feature type="non-terminal residue" evidence="2">
    <location>
        <position position="1"/>
    </location>
</feature>
<accession>A0AAE1KQJ1</accession>
<name>A0AAE1KQJ1_PETCI</name>
<organism evidence="2 3">
    <name type="scientific">Petrolisthes cinctipes</name>
    <name type="common">Flat porcelain crab</name>
    <dbReference type="NCBI Taxonomy" id="88211"/>
    <lineage>
        <taxon>Eukaryota</taxon>
        <taxon>Metazoa</taxon>
        <taxon>Ecdysozoa</taxon>
        <taxon>Arthropoda</taxon>
        <taxon>Crustacea</taxon>
        <taxon>Multicrustacea</taxon>
        <taxon>Malacostraca</taxon>
        <taxon>Eumalacostraca</taxon>
        <taxon>Eucarida</taxon>
        <taxon>Decapoda</taxon>
        <taxon>Pleocyemata</taxon>
        <taxon>Anomura</taxon>
        <taxon>Galatheoidea</taxon>
        <taxon>Porcellanidae</taxon>
        <taxon>Petrolisthes</taxon>
    </lineage>
</organism>